<dbReference type="InterPro" id="IPR003773">
    <property type="entry name" value="Menaquinone_biosynth"/>
</dbReference>
<keyword evidence="2 4" id="KW-0474">Menaquinone biosynthesis</keyword>
<comment type="catalytic activity">
    <reaction evidence="4">
        <text>chorismate = 3-[(1-carboxyvinyl)-oxy]benzoate + H2O</text>
        <dbReference type="Rhea" id="RHEA:40051"/>
        <dbReference type="ChEBI" id="CHEBI:15377"/>
        <dbReference type="ChEBI" id="CHEBI:29748"/>
        <dbReference type="ChEBI" id="CHEBI:76981"/>
        <dbReference type="EC" id="4.2.1.151"/>
    </reaction>
</comment>
<name>A0A6S6THD4_9BACT</name>
<comment type="pathway">
    <text evidence="1 4">Quinol/quinone metabolism; menaquinone biosynthesis.</text>
</comment>
<dbReference type="Gene3D" id="3.40.190.10">
    <property type="entry name" value="Periplasmic binding protein-like II"/>
    <property type="match status" value="1"/>
</dbReference>
<dbReference type="PANTHER" id="PTHR37690">
    <property type="entry name" value="CHORISMATE DEHYDRATASE"/>
    <property type="match status" value="1"/>
</dbReference>
<dbReference type="GO" id="GO:0009234">
    <property type="term" value="P:menaquinone biosynthetic process"/>
    <property type="evidence" value="ECO:0007669"/>
    <property type="project" value="UniProtKB-UniRule"/>
</dbReference>
<sequence length="215" mass="24637">MIFGSISYLNLLPFQVFMKRYIQHSGMKMGMAYRKNVPSQINKALKKREIDAGFISSITSTSYNCTNLGIIGNKAVYSVLLREGKNKPDKESESSNALAKVLNLQGEVLIGDKALKYYLEGGQGIDLATAWYQETGLPFVFGRLCFTSHEKFIQKVAKNFIKKPIKIPQYILKWEAQKRDITPAQLTWYLKHIEYNMNHKSKKSLKLFLKKSKNI</sequence>
<dbReference type="AlphaFoldDB" id="A0A6S6THD4"/>
<organism evidence="5">
    <name type="scientific">uncultured Sulfurovum sp</name>
    <dbReference type="NCBI Taxonomy" id="269237"/>
    <lineage>
        <taxon>Bacteria</taxon>
        <taxon>Pseudomonadati</taxon>
        <taxon>Campylobacterota</taxon>
        <taxon>Epsilonproteobacteria</taxon>
        <taxon>Campylobacterales</taxon>
        <taxon>Sulfurovaceae</taxon>
        <taxon>Sulfurovum</taxon>
        <taxon>environmental samples</taxon>
    </lineage>
</organism>
<dbReference type="Pfam" id="PF02621">
    <property type="entry name" value="VitK2_biosynth"/>
    <property type="match status" value="1"/>
</dbReference>
<dbReference type="EMBL" id="CACVAX010000052">
    <property type="protein sequence ID" value="CAA6818734.1"/>
    <property type="molecule type" value="Genomic_DNA"/>
</dbReference>
<dbReference type="EC" id="4.2.1.151" evidence="4"/>
<gene>
    <name evidence="4" type="primary">mqnA</name>
    <name evidence="5" type="ORF">HELGO_WM8549</name>
</gene>
<dbReference type="GO" id="GO:0016836">
    <property type="term" value="F:hydro-lyase activity"/>
    <property type="evidence" value="ECO:0007669"/>
    <property type="project" value="UniProtKB-UniRule"/>
</dbReference>
<evidence type="ECO:0000256" key="4">
    <source>
        <dbReference type="HAMAP-Rule" id="MF_00995"/>
    </source>
</evidence>
<dbReference type="PANTHER" id="PTHR37690:SF1">
    <property type="entry name" value="CHORISMATE DEHYDRATASE"/>
    <property type="match status" value="1"/>
</dbReference>
<reference evidence="5" key="1">
    <citation type="submission" date="2020-01" db="EMBL/GenBank/DDBJ databases">
        <authorList>
            <person name="Meier V. D."/>
            <person name="Meier V D."/>
        </authorList>
    </citation>
    <scope>NUCLEOTIDE SEQUENCE</scope>
    <source>
        <strain evidence="5">HLG_WM_MAG_04</strain>
    </source>
</reference>
<comment type="similarity">
    <text evidence="4">Belongs to the MqnA/MqnD family. MqnA subfamily.</text>
</comment>
<dbReference type="UniPathway" id="UPA00079"/>
<dbReference type="SUPFAM" id="SSF53850">
    <property type="entry name" value="Periplasmic binding protein-like II"/>
    <property type="match status" value="1"/>
</dbReference>
<dbReference type="InterPro" id="IPR030868">
    <property type="entry name" value="MqnA"/>
</dbReference>
<evidence type="ECO:0000256" key="3">
    <source>
        <dbReference type="ARBA" id="ARBA00023239"/>
    </source>
</evidence>
<dbReference type="HAMAP" id="MF_00995">
    <property type="entry name" value="MqnA"/>
    <property type="match status" value="1"/>
</dbReference>
<accession>A0A6S6THD4</accession>
<protein>
    <recommendedName>
        <fullName evidence="4">Chorismate dehydratase</fullName>
        <ecNumber evidence="4">4.2.1.151</ecNumber>
    </recommendedName>
    <alternativeName>
        <fullName evidence="4">Menaquinone biosynthetic enzyme MqnA</fullName>
    </alternativeName>
</protein>
<evidence type="ECO:0000256" key="1">
    <source>
        <dbReference type="ARBA" id="ARBA00004863"/>
    </source>
</evidence>
<proteinExistence type="inferred from homology"/>
<evidence type="ECO:0000313" key="5">
    <source>
        <dbReference type="EMBL" id="CAA6818734.1"/>
    </source>
</evidence>
<keyword evidence="3 4" id="KW-0456">Lyase</keyword>
<comment type="function">
    <text evidence="4">Catalyzes the dehydration of chorismate into 3-[(1-carboxyvinyl)oxy]benzoate, a step in the biosynthesis of menaquinone (MK, vitamin K2).</text>
</comment>
<evidence type="ECO:0000256" key="2">
    <source>
        <dbReference type="ARBA" id="ARBA00022428"/>
    </source>
</evidence>